<comment type="catalytic activity">
    <reaction evidence="1">
        <text>4-maleylacetoacetate = 4-fumarylacetoacetate</text>
        <dbReference type="Rhea" id="RHEA:14817"/>
        <dbReference type="ChEBI" id="CHEBI:17105"/>
        <dbReference type="ChEBI" id="CHEBI:18034"/>
        <dbReference type="EC" id="5.2.1.2"/>
    </reaction>
</comment>
<sequence>MVISETRPDIESPIRSKSGNSKLLSISWWFKPLLVNRLGSQKHFYSSTWCALALNGFKINYSKYHHNAMSLSAIAKPILYSYWRSSCSWRVRIAMNLKEIPYDIKPISLIKSGGEQHCNEYREVNPMEQVPALQIDGHTLIESVAIMHYLEETRPQRPLLPQDVHKRAKVREIVEIICSGIQPLQNLIVLIHVGEEKKKEWAQHWITRGFRAVEKALSTSAGKYCVGDEISMADCCLVPQVFNARRFHVDLRPYPIILRIDRELESNPAFRAAHPSNQPDCPPELPNK</sequence>
<evidence type="ECO:0000256" key="4">
    <source>
        <dbReference type="ARBA" id="ARBA00004671"/>
    </source>
</evidence>
<dbReference type="InterPro" id="IPR005955">
    <property type="entry name" value="GST_Zeta"/>
</dbReference>
<dbReference type="SUPFAM" id="SSF52833">
    <property type="entry name" value="Thioredoxin-like"/>
    <property type="match status" value="1"/>
</dbReference>
<keyword evidence="14" id="KW-1185">Reference proteome</keyword>
<dbReference type="CDD" id="cd03191">
    <property type="entry name" value="GST_C_Zeta"/>
    <property type="match status" value="1"/>
</dbReference>
<dbReference type="GeneID" id="4800590"/>
<dbReference type="InterPro" id="IPR004046">
    <property type="entry name" value="GST_C"/>
</dbReference>
<dbReference type="Gene3D" id="3.40.30.10">
    <property type="entry name" value="Glutaredoxin"/>
    <property type="match status" value="1"/>
</dbReference>
<evidence type="ECO:0000313" key="14">
    <source>
        <dbReference type="Proteomes" id="UP000001819"/>
    </source>
</evidence>
<dbReference type="GO" id="GO:0016034">
    <property type="term" value="F:maleylacetoacetate isomerase activity"/>
    <property type="evidence" value="ECO:0007669"/>
    <property type="project" value="UniProtKB-EC"/>
</dbReference>
<evidence type="ECO:0000256" key="5">
    <source>
        <dbReference type="ARBA" id="ARBA00010007"/>
    </source>
</evidence>
<evidence type="ECO:0000259" key="12">
    <source>
        <dbReference type="PROSITE" id="PS50404"/>
    </source>
</evidence>
<keyword evidence="9" id="KW-0585">Phenylalanine catabolism</keyword>
<dbReference type="InterPro" id="IPR034333">
    <property type="entry name" value="GST_Zeta_N"/>
</dbReference>
<dbReference type="GO" id="GO:0006572">
    <property type="term" value="P:L-tyrosine catabolic process"/>
    <property type="evidence" value="ECO:0007669"/>
    <property type="project" value="UniProtKB-KW"/>
</dbReference>
<dbReference type="InterPro" id="IPR004045">
    <property type="entry name" value="Glutathione_S-Trfase_N"/>
</dbReference>
<feature type="domain" description="GST N-terminal" evidence="12">
    <location>
        <begin position="75"/>
        <end position="158"/>
    </location>
</feature>
<dbReference type="PANTHER" id="PTHR42673">
    <property type="entry name" value="MALEYLACETOACETATE ISOMERASE"/>
    <property type="match status" value="1"/>
</dbReference>
<dbReference type="SFLD" id="SFLDG00358">
    <property type="entry name" value="Main_(cytGST)"/>
    <property type="match status" value="1"/>
</dbReference>
<dbReference type="PANTHER" id="PTHR42673:SF4">
    <property type="entry name" value="MALEYLACETOACETATE ISOMERASE"/>
    <property type="match status" value="1"/>
</dbReference>
<keyword evidence="6" id="KW-0963">Cytoplasm</keyword>
<comment type="cofactor">
    <cofactor evidence="2">
        <name>glutathione</name>
        <dbReference type="ChEBI" id="CHEBI:57925"/>
    </cofactor>
</comment>
<protein>
    <submittedName>
        <fullName evidence="15">Probable maleylacetoacetate isomerase 2 isoform X1</fullName>
    </submittedName>
</protein>
<dbReference type="KEGG" id="dpo:4800590"/>
<reference evidence="15" key="2">
    <citation type="submission" date="2025-08" db="UniProtKB">
        <authorList>
            <consortium name="RefSeq"/>
        </authorList>
    </citation>
    <scope>IDENTIFICATION</scope>
    <source>
        <strain evidence="15">MV-25-SWS-2005</strain>
        <tissue evidence="15">Whole body</tissue>
    </source>
</reference>
<keyword evidence="7" id="KW-0808">Transferase</keyword>
<evidence type="ECO:0000256" key="8">
    <source>
        <dbReference type="ARBA" id="ARBA00022878"/>
    </source>
</evidence>
<keyword evidence="8" id="KW-0828">Tyrosine catabolism</keyword>
<dbReference type="AlphaFoldDB" id="A0A6I8UMM7"/>
<reference evidence="14" key="1">
    <citation type="submission" date="2024-06" db="UniProtKB">
        <authorList>
            <consortium name="RefSeq"/>
        </authorList>
    </citation>
    <scope>NUCLEOTIDE SEQUENCE [LARGE SCALE GENOMIC DNA]</scope>
    <source>
        <strain evidence="14">MV2-25</strain>
    </source>
</reference>
<organism evidence="14 15">
    <name type="scientific">Drosophila pseudoobscura pseudoobscura</name>
    <name type="common">Fruit fly</name>
    <dbReference type="NCBI Taxonomy" id="46245"/>
    <lineage>
        <taxon>Eukaryota</taxon>
        <taxon>Metazoa</taxon>
        <taxon>Ecdysozoa</taxon>
        <taxon>Arthropoda</taxon>
        <taxon>Hexapoda</taxon>
        <taxon>Insecta</taxon>
        <taxon>Pterygota</taxon>
        <taxon>Neoptera</taxon>
        <taxon>Endopterygota</taxon>
        <taxon>Diptera</taxon>
        <taxon>Brachycera</taxon>
        <taxon>Muscomorpha</taxon>
        <taxon>Ephydroidea</taxon>
        <taxon>Drosophilidae</taxon>
        <taxon>Drosophila</taxon>
        <taxon>Sophophora</taxon>
    </lineage>
</organism>
<comment type="similarity">
    <text evidence="5">Belongs to the GST superfamily. Zeta family.</text>
</comment>
<dbReference type="Proteomes" id="UP000001819">
    <property type="component" value="Chromosome 2"/>
</dbReference>
<dbReference type="FunCoup" id="A0A6I8UMM7">
    <property type="interactions" value="890"/>
</dbReference>
<evidence type="ECO:0000256" key="11">
    <source>
        <dbReference type="ARBA" id="ARBA00047960"/>
    </source>
</evidence>
<proteinExistence type="inferred from homology"/>
<feature type="domain" description="GST C-terminal" evidence="13">
    <location>
        <begin position="163"/>
        <end position="283"/>
    </location>
</feature>
<dbReference type="GO" id="GO:0006559">
    <property type="term" value="P:L-phenylalanine catabolic process"/>
    <property type="evidence" value="ECO:0007669"/>
    <property type="project" value="UniProtKB-UniPathway"/>
</dbReference>
<dbReference type="Bgee" id="FBgn0081717">
    <property type="expression patterns" value="Expressed in insect adult head and 1 other cell type or tissue"/>
</dbReference>
<dbReference type="PROSITE" id="PS50404">
    <property type="entry name" value="GST_NTER"/>
    <property type="match status" value="1"/>
</dbReference>
<evidence type="ECO:0000256" key="6">
    <source>
        <dbReference type="ARBA" id="ARBA00022490"/>
    </source>
</evidence>
<gene>
    <name evidence="15" type="primary">LOC4800590</name>
</gene>
<comment type="subcellular location">
    <subcellularLocation>
        <location evidence="3">Cytoplasm</location>
    </subcellularLocation>
</comment>
<comment type="catalytic activity">
    <reaction evidence="11">
        <text>RX + glutathione = an S-substituted glutathione + a halide anion + H(+)</text>
        <dbReference type="Rhea" id="RHEA:16437"/>
        <dbReference type="ChEBI" id="CHEBI:15378"/>
        <dbReference type="ChEBI" id="CHEBI:16042"/>
        <dbReference type="ChEBI" id="CHEBI:17792"/>
        <dbReference type="ChEBI" id="CHEBI:57925"/>
        <dbReference type="ChEBI" id="CHEBI:90779"/>
        <dbReference type="EC" id="2.5.1.18"/>
    </reaction>
</comment>
<dbReference type="SUPFAM" id="SSF47616">
    <property type="entry name" value="GST C-terminal domain-like"/>
    <property type="match status" value="1"/>
</dbReference>
<dbReference type="Gene3D" id="1.20.1050.10">
    <property type="match status" value="1"/>
</dbReference>
<dbReference type="NCBIfam" id="TIGR01262">
    <property type="entry name" value="maiA"/>
    <property type="match status" value="1"/>
</dbReference>
<name>A0A6I8UMM7_DROPS</name>
<dbReference type="GO" id="GO:0006749">
    <property type="term" value="P:glutathione metabolic process"/>
    <property type="evidence" value="ECO:0007669"/>
    <property type="project" value="UniProtKB-ARBA"/>
</dbReference>
<dbReference type="InterPro" id="IPR034330">
    <property type="entry name" value="GST_Zeta_C"/>
</dbReference>
<dbReference type="GO" id="GO:0005739">
    <property type="term" value="C:mitochondrion"/>
    <property type="evidence" value="ECO:0007669"/>
    <property type="project" value="TreeGrafter"/>
</dbReference>
<dbReference type="InterPro" id="IPR036249">
    <property type="entry name" value="Thioredoxin-like_sf"/>
</dbReference>
<dbReference type="Pfam" id="PF13409">
    <property type="entry name" value="GST_N_2"/>
    <property type="match status" value="1"/>
</dbReference>
<accession>A0A6I8UMM7</accession>
<dbReference type="RefSeq" id="XP_001357836.3">
    <property type="nucleotide sequence ID" value="XM_001357799.4"/>
</dbReference>
<dbReference type="GO" id="GO:0004364">
    <property type="term" value="F:glutathione transferase activity"/>
    <property type="evidence" value="ECO:0007669"/>
    <property type="project" value="UniProtKB-EC"/>
</dbReference>
<comment type="pathway">
    <text evidence="4">Amino-acid degradation; L-phenylalanine degradation; acetoacetate and fumarate from L-phenylalanine: step 5/6.</text>
</comment>
<dbReference type="InterPro" id="IPR040079">
    <property type="entry name" value="Glutathione_S-Trfase"/>
</dbReference>
<dbReference type="InterPro" id="IPR010987">
    <property type="entry name" value="Glutathione-S-Trfase_C-like"/>
</dbReference>
<dbReference type="SFLD" id="SFLDS00019">
    <property type="entry name" value="Glutathione_Transferase_(cytos"/>
    <property type="match status" value="1"/>
</dbReference>
<dbReference type="CDD" id="cd03042">
    <property type="entry name" value="GST_N_Zeta"/>
    <property type="match status" value="1"/>
</dbReference>
<evidence type="ECO:0000256" key="1">
    <source>
        <dbReference type="ARBA" id="ARBA00001622"/>
    </source>
</evidence>
<keyword evidence="10 15" id="KW-0413">Isomerase</keyword>
<evidence type="ECO:0000256" key="3">
    <source>
        <dbReference type="ARBA" id="ARBA00004496"/>
    </source>
</evidence>
<evidence type="ECO:0000259" key="13">
    <source>
        <dbReference type="PROSITE" id="PS50405"/>
    </source>
</evidence>
<dbReference type="Pfam" id="PF14497">
    <property type="entry name" value="GST_C_3"/>
    <property type="match status" value="1"/>
</dbReference>
<evidence type="ECO:0000256" key="9">
    <source>
        <dbReference type="ARBA" id="ARBA00023232"/>
    </source>
</evidence>
<dbReference type="FunFam" id="3.40.30.10:FF:000041">
    <property type="entry name" value="Maleylacetoacetate isomerase isoform 1"/>
    <property type="match status" value="1"/>
</dbReference>
<dbReference type="InterPro" id="IPR036282">
    <property type="entry name" value="Glutathione-S-Trfase_C_sf"/>
</dbReference>
<evidence type="ECO:0000256" key="7">
    <source>
        <dbReference type="ARBA" id="ARBA00022679"/>
    </source>
</evidence>
<evidence type="ECO:0000256" key="10">
    <source>
        <dbReference type="ARBA" id="ARBA00023235"/>
    </source>
</evidence>
<dbReference type="UniPathway" id="UPA00139">
    <property type="reaction ID" value="UER00340"/>
</dbReference>
<dbReference type="InParanoid" id="A0A6I8UMM7"/>
<dbReference type="FunFam" id="1.20.1050.10:FF:000010">
    <property type="entry name" value="Maleylacetoacetate isomerase isoform 1"/>
    <property type="match status" value="1"/>
</dbReference>
<evidence type="ECO:0000313" key="15">
    <source>
        <dbReference type="RefSeq" id="XP_001357836.3"/>
    </source>
</evidence>
<dbReference type="PROSITE" id="PS50405">
    <property type="entry name" value="GST_CTER"/>
    <property type="match status" value="1"/>
</dbReference>
<evidence type="ECO:0000256" key="2">
    <source>
        <dbReference type="ARBA" id="ARBA00001955"/>
    </source>
</evidence>